<evidence type="ECO:0000256" key="2">
    <source>
        <dbReference type="ARBA" id="ARBA00007550"/>
    </source>
</evidence>
<protein>
    <submittedName>
        <fullName evidence="10">Attacin 2</fullName>
    </submittedName>
</protein>
<accession>A0A8F9S3V3</accession>
<dbReference type="GO" id="GO:0005576">
    <property type="term" value="C:extracellular region"/>
    <property type="evidence" value="ECO:0007669"/>
    <property type="project" value="UniProtKB-SubCell"/>
</dbReference>
<evidence type="ECO:0000256" key="4">
    <source>
        <dbReference type="ARBA" id="ARBA00022529"/>
    </source>
</evidence>
<name>A0A8F9S3V3_9COLE</name>
<feature type="domain" description="Attacin C-terminal" evidence="9">
    <location>
        <begin position="47"/>
        <end position="167"/>
    </location>
</feature>
<keyword evidence="5" id="KW-0399">Innate immunity</keyword>
<organism evidence="10">
    <name type="scientific">Lasioderma serricorne</name>
    <name type="common">cigarette beetle</name>
    <dbReference type="NCBI Taxonomy" id="295660"/>
    <lineage>
        <taxon>Eukaryota</taxon>
        <taxon>Metazoa</taxon>
        <taxon>Ecdysozoa</taxon>
        <taxon>Arthropoda</taxon>
        <taxon>Hexapoda</taxon>
        <taxon>Insecta</taxon>
        <taxon>Pterygota</taxon>
        <taxon>Neoptera</taxon>
        <taxon>Endopterygota</taxon>
        <taxon>Coleoptera</taxon>
        <taxon>Polyphaga</taxon>
        <taxon>Bostrichiformia</taxon>
        <taxon>Ptinidae</taxon>
        <taxon>Xyletininae</taxon>
        <taxon>Lasioderma</taxon>
    </lineage>
</organism>
<dbReference type="EMBL" id="MT635176">
    <property type="protein sequence ID" value="QYL02208.1"/>
    <property type="molecule type" value="mRNA"/>
</dbReference>
<evidence type="ECO:0000313" key="10">
    <source>
        <dbReference type="EMBL" id="QYL02208.1"/>
    </source>
</evidence>
<dbReference type="GO" id="GO:0045087">
    <property type="term" value="P:innate immune response"/>
    <property type="evidence" value="ECO:0007669"/>
    <property type="project" value="UniProtKB-KW"/>
</dbReference>
<evidence type="ECO:0000259" key="9">
    <source>
        <dbReference type="Pfam" id="PF03769"/>
    </source>
</evidence>
<comment type="similarity">
    <text evidence="2">Belongs to the attacin/sarcotoxin-2 family.</text>
</comment>
<feature type="signal peptide" evidence="8">
    <location>
        <begin position="1"/>
        <end position="16"/>
    </location>
</feature>
<keyword evidence="8" id="KW-0732">Signal</keyword>
<evidence type="ECO:0000256" key="6">
    <source>
        <dbReference type="ARBA" id="ARBA00022859"/>
    </source>
</evidence>
<dbReference type="Pfam" id="PF03769">
    <property type="entry name" value="Attacin_C"/>
    <property type="match status" value="1"/>
</dbReference>
<keyword evidence="3" id="KW-0964">Secreted</keyword>
<sequence>MLKIFVIAFCVSCAFGYPYEIIEDDQGLQYIVVPSRVRRDLDISKSGSGTRVTAGHGGTIFKNDRHQLDGSAYASQNFKHFKPAGPLTTGGELQYQHLPSGSSASLGATNTRGYGTDLSAQGNLNLYRSQDGRTTLDAYGNYDRHYRGPWGTGRPNYGGGLNLNHRF</sequence>
<keyword evidence="6" id="KW-0391">Immunity</keyword>
<evidence type="ECO:0000256" key="7">
    <source>
        <dbReference type="ARBA" id="ARBA00023022"/>
    </source>
</evidence>
<evidence type="ECO:0000256" key="5">
    <source>
        <dbReference type="ARBA" id="ARBA00022588"/>
    </source>
</evidence>
<dbReference type="InterPro" id="IPR005521">
    <property type="entry name" value="Attacin_C"/>
</dbReference>
<keyword evidence="7" id="KW-0044">Antibiotic</keyword>
<evidence type="ECO:0000256" key="1">
    <source>
        <dbReference type="ARBA" id="ARBA00004613"/>
    </source>
</evidence>
<evidence type="ECO:0000256" key="8">
    <source>
        <dbReference type="SAM" id="SignalP"/>
    </source>
</evidence>
<comment type="subcellular location">
    <subcellularLocation>
        <location evidence="1">Secreted</location>
    </subcellularLocation>
</comment>
<keyword evidence="4" id="KW-0929">Antimicrobial</keyword>
<dbReference type="GO" id="GO:0042742">
    <property type="term" value="P:defense response to bacterium"/>
    <property type="evidence" value="ECO:0007669"/>
    <property type="project" value="UniProtKB-KW"/>
</dbReference>
<reference evidence="10" key="1">
    <citation type="submission" date="2020-06" db="EMBL/GenBank/DDBJ databases">
        <authorList>
            <person name="Yang W."/>
            <person name="Yan Y."/>
            <person name="Xu K."/>
            <person name="Yang H."/>
            <person name="Li C."/>
        </authorList>
    </citation>
    <scope>NUCLEOTIDE SEQUENCE</scope>
</reference>
<feature type="chain" id="PRO_5034651045" evidence="8">
    <location>
        <begin position="17"/>
        <end position="167"/>
    </location>
</feature>
<dbReference type="AlphaFoldDB" id="A0A8F9S3V3"/>
<evidence type="ECO:0000256" key="3">
    <source>
        <dbReference type="ARBA" id="ARBA00022525"/>
    </source>
</evidence>
<proteinExistence type="evidence at transcript level"/>